<evidence type="ECO:0000313" key="1">
    <source>
        <dbReference type="EMBL" id="QQK08549.1"/>
    </source>
</evidence>
<evidence type="ECO:0000313" key="2">
    <source>
        <dbReference type="Proteomes" id="UP000595814"/>
    </source>
</evidence>
<sequence length="277" mass="31139">MASKDRQKILIAIASIIGIIIFALMLSFGINKSGEKGLIKDAEKYMEEEEYKSAVEIYSRLISKTGDKKYKDKKEEAKKLEVEKNYYEIGMKKIKADEYISAINSFSKIDREDSIYYEKVKKELSKIEESIINEAKININNDNTYLASSILNDYLRAVGDSEKAKKLLQSIEGDDVAQVDPTDKDDDKKNKTNLKTEELPRDSSKWVGKTVEIKSGKANLRDDSSINGKVVGIAVEGDAITITKIYDDGGRIWCYGKITSAKTGKTETAWISSKNLQ</sequence>
<proteinExistence type="predicted"/>
<keyword evidence="2" id="KW-1185">Reference proteome</keyword>
<accession>A0AC61MV53</accession>
<organism evidence="1 2">
    <name type="scientific">Miniphocaeibacter halophilus</name>
    <dbReference type="NCBI Taxonomy" id="2931922"/>
    <lineage>
        <taxon>Bacteria</taxon>
        <taxon>Bacillati</taxon>
        <taxon>Bacillota</taxon>
        <taxon>Tissierellia</taxon>
        <taxon>Tissierellales</taxon>
        <taxon>Peptoniphilaceae</taxon>
        <taxon>Miniphocaeibacter</taxon>
    </lineage>
</organism>
<reference evidence="1 2" key="1">
    <citation type="journal article" date="2022" name="Int. J. Syst. Evol. Microbiol.">
        <title>Miniphocaeibacter halophilus sp. nov., an ammonium-tolerant acetate-producing bacterium isolated from a biogas system.</title>
        <authorList>
            <person name="Schnurer A."/>
            <person name="Singh A."/>
            <person name="Bi S."/>
            <person name="Qiao W."/>
            <person name="Westerholm M."/>
        </authorList>
    </citation>
    <scope>NUCLEOTIDE SEQUENCE [LARGE SCALE GENOMIC DNA]</scope>
    <source>
        <strain evidence="1 2">AMB_01</strain>
    </source>
</reference>
<dbReference type="EMBL" id="CP066744">
    <property type="protein sequence ID" value="QQK08549.1"/>
    <property type="molecule type" value="Genomic_DNA"/>
</dbReference>
<dbReference type="Proteomes" id="UP000595814">
    <property type="component" value="Chromosome"/>
</dbReference>
<protein>
    <submittedName>
        <fullName evidence="1">Uncharacterized protein</fullName>
    </submittedName>
</protein>
<name>A0AC61MV53_9FIRM</name>
<gene>
    <name evidence="1" type="ORF">JFY71_03145</name>
</gene>